<dbReference type="CDD" id="cd02440">
    <property type="entry name" value="AdoMet_MTases"/>
    <property type="match status" value="1"/>
</dbReference>
<keyword evidence="2" id="KW-1185">Reference proteome</keyword>
<keyword evidence="1" id="KW-0489">Methyltransferase</keyword>
<dbReference type="SUPFAM" id="SSF53335">
    <property type="entry name" value="S-adenosyl-L-methionine-dependent methyltransferases"/>
    <property type="match status" value="1"/>
</dbReference>
<evidence type="ECO:0000313" key="2">
    <source>
        <dbReference type="Proteomes" id="UP000199598"/>
    </source>
</evidence>
<sequence>MKNDKKEQETNPVADFLRHFVIYDHVLNLKETGEFNGAADHLLNLLGQGGSESSEDALDLPLANANSEKLDSMPAEYVSALFDQKAKIFDIKLLEILQYSLPTKIHEKITTLNLGPFKRLLDLGCGTGLAAELFEDQIPYKTGVDISEEMLKLAKDKEIYDDLQQCEINEFLDQDHPQKWDLIIASELFPYFGSLEDLFAGVAHNIEKNGVFLFSAEAVMEPTSDTPPYIMSDSCRFTHTENYLRNLLKQFDFAVIDFTQTTLRQECENPVRGHLVVARHIPK</sequence>
<proteinExistence type="predicted"/>
<dbReference type="GO" id="GO:0008168">
    <property type="term" value="F:methyltransferase activity"/>
    <property type="evidence" value="ECO:0007669"/>
    <property type="project" value="UniProtKB-KW"/>
</dbReference>
<keyword evidence="1" id="KW-0808">Transferase</keyword>
<dbReference type="Gene3D" id="3.40.50.150">
    <property type="entry name" value="Vaccinia Virus protein VP39"/>
    <property type="match status" value="1"/>
</dbReference>
<comment type="caution">
    <text evidence="1">The sequence shown here is derived from an EMBL/GenBank/DDBJ whole genome shotgun (WGS) entry which is preliminary data.</text>
</comment>
<evidence type="ECO:0000313" key="1">
    <source>
        <dbReference type="EMBL" id="SFJ89159.1"/>
    </source>
</evidence>
<dbReference type="Pfam" id="PF13489">
    <property type="entry name" value="Methyltransf_23"/>
    <property type="match status" value="1"/>
</dbReference>
<organism evidence="1 2">
    <name type="scientific">Pseudovibrio ascidiaceicola</name>
    <dbReference type="NCBI Taxonomy" id="285279"/>
    <lineage>
        <taxon>Bacteria</taxon>
        <taxon>Pseudomonadati</taxon>
        <taxon>Pseudomonadota</taxon>
        <taxon>Alphaproteobacteria</taxon>
        <taxon>Hyphomicrobiales</taxon>
        <taxon>Stappiaceae</taxon>
        <taxon>Pseudovibrio</taxon>
    </lineage>
</organism>
<reference evidence="1 2" key="1">
    <citation type="submission" date="2016-10" db="EMBL/GenBank/DDBJ databases">
        <authorList>
            <person name="Varghese N."/>
            <person name="Submissions S."/>
        </authorList>
    </citation>
    <scope>NUCLEOTIDE SEQUENCE [LARGE SCALE GENOMIC DNA]</scope>
    <source>
        <strain evidence="1 2">DSM 16392</strain>
    </source>
</reference>
<dbReference type="GO" id="GO:0032259">
    <property type="term" value="P:methylation"/>
    <property type="evidence" value="ECO:0007669"/>
    <property type="project" value="UniProtKB-KW"/>
</dbReference>
<dbReference type="PANTHER" id="PTHR43861">
    <property type="entry name" value="TRANS-ACONITATE 2-METHYLTRANSFERASE-RELATED"/>
    <property type="match status" value="1"/>
</dbReference>
<name>A0A1I3V2H3_9HYPH</name>
<dbReference type="EMBL" id="FOSK01000001">
    <property type="protein sequence ID" value="SFJ89159.1"/>
    <property type="molecule type" value="Genomic_DNA"/>
</dbReference>
<dbReference type="Proteomes" id="UP000199598">
    <property type="component" value="Unassembled WGS sequence"/>
</dbReference>
<accession>A0A1I3V2H3</accession>
<dbReference type="InterPro" id="IPR029063">
    <property type="entry name" value="SAM-dependent_MTases_sf"/>
</dbReference>
<gene>
    <name evidence="1" type="ORF">SAMN04488518_101149</name>
</gene>
<dbReference type="RefSeq" id="WP_093516018.1">
    <property type="nucleotide sequence ID" value="NZ_FOSK01000001.1"/>
</dbReference>
<protein>
    <submittedName>
        <fullName evidence="1">Predicted methyltransferase, contains TPR repeat</fullName>
    </submittedName>
</protein>